<dbReference type="OrthoDB" id="162531at2"/>
<feature type="domain" description="HTH marR-type" evidence="1">
    <location>
        <begin position="27"/>
        <end position="162"/>
    </location>
</feature>
<proteinExistence type="predicted"/>
<dbReference type="PANTHER" id="PTHR33164:SF106">
    <property type="entry name" value="TRANSCRIPTIONAL REGULATORY PROTEIN"/>
    <property type="match status" value="1"/>
</dbReference>
<dbReference type="GO" id="GO:0006950">
    <property type="term" value="P:response to stress"/>
    <property type="evidence" value="ECO:0007669"/>
    <property type="project" value="TreeGrafter"/>
</dbReference>
<dbReference type="Pfam" id="PF01047">
    <property type="entry name" value="MarR"/>
    <property type="match status" value="1"/>
</dbReference>
<comment type="caution">
    <text evidence="2">The sequence shown here is derived from an EMBL/GenBank/DDBJ whole genome shotgun (WGS) entry which is preliminary data.</text>
</comment>
<dbReference type="AlphaFoldDB" id="A0A5F1YIN0"/>
<dbReference type="EMBL" id="RQFA01000010">
    <property type="protein sequence ID" value="TGK38462.1"/>
    <property type="molecule type" value="Genomic_DNA"/>
</dbReference>
<sequence>MYLGIRTTVFKAPYFYMSENRSTKRPRAELLDALSSAGRRMNDANVLYYESFMEKFGLNPTDRKALVLLEKGPITAGSLAQDLDLTTGAITGVIDRLEKAGLVRRIADPTDRRKVLVQSFPEAIRETSPTYAALREAMQGLFQKYGDEDLEFLIRFQEDFAAILIRESVALRDRRPALNEVIAFGI</sequence>
<dbReference type="PROSITE" id="PS50995">
    <property type="entry name" value="HTH_MARR_2"/>
    <property type="match status" value="1"/>
</dbReference>
<keyword evidence="3" id="KW-1185">Reference proteome</keyword>
<dbReference type="InterPro" id="IPR036388">
    <property type="entry name" value="WH-like_DNA-bd_sf"/>
</dbReference>
<dbReference type="PANTHER" id="PTHR33164">
    <property type="entry name" value="TRANSCRIPTIONAL REGULATOR, MARR FAMILY"/>
    <property type="match status" value="1"/>
</dbReference>
<dbReference type="InterPro" id="IPR000835">
    <property type="entry name" value="HTH_MarR-typ"/>
</dbReference>
<dbReference type="Gene3D" id="1.10.10.10">
    <property type="entry name" value="Winged helix-like DNA-binding domain superfamily/Winged helix DNA-binding domain"/>
    <property type="match status" value="1"/>
</dbReference>
<protein>
    <submittedName>
        <fullName evidence="2">MarR family transcriptional regulator</fullName>
    </submittedName>
</protein>
<evidence type="ECO:0000313" key="2">
    <source>
        <dbReference type="EMBL" id="TGK38462.1"/>
    </source>
</evidence>
<evidence type="ECO:0000313" key="3">
    <source>
        <dbReference type="Proteomes" id="UP000298277"/>
    </source>
</evidence>
<organism evidence="2 3">
    <name type="scientific">Leptospira gomenensis</name>
    <dbReference type="NCBI Taxonomy" id="2484974"/>
    <lineage>
        <taxon>Bacteria</taxon>
        <taxon>Pseudomonadati</taxon>
        <taxon>Spirochaetota</taxon>
        <taxon>Spirochaetia</taxon>
        <taxon>Leptospirales</taxon>
        <taxon>Leptospiraceae</taxon>
        <taxon>Leptospira</taxon>
    </lineage>
</organism>
<accession>A0A5F1YIN0</accession>
<dbReference type="SMART" id="SM00347">
    <property type="entry name" value="HTH_MARR"/>
    <property type="match status" value="1"/>
</dbReference>
<dbReference type="SUPFAM" id="SSF46785">
    <property type="entry name" value="Winged helix' DNA-binding domain"/>
    <property type="match status" value="1"/>
</dbReference>
<name>A0A5F1YIN0_9LEPT</name>
<dbReference type="CDD" id="cd00090">
    <property type="entry name" value="HTH_ARSR"/>
    <property type="match status" value="1"/>
</dbReference>
<evidence type="ECO:0000259" key="1">
    <source>
        <dbReference type="PROSITE" id="PS50995"/>
    </source>
</evidence>
<dbReference type="InterPro" id="IPR036390">
    <property type="entry name" value="WH_DNA-bd_sf"/>
</dbReference>
<dbReference type="InterPro" id="IPR011991">
    <property type="entry name" value="ArsR-like_HTH"/>
</dbReference>
<reference evidence="2" key="1">
    <citation type="journal article" date="2019" name="PLoS Negl. Trop. Dis.">
        <title>Revisiting the worldwide diversity of Leptospira species in the environment.</title>
        <authorList>
            <person name="Vincent A.T."/>
            <person name="Schiettekatte O."/>
            <person name="Bourhy P."/>
            <person name="Veyrier F.J."/>
            <person name="Picardeau M."/>
        </authorList>
    </citation>
    <scope>NUCLEOTIDE SEQUENCE [LARGE SCALE GENOMIC DNA]</scope>
    <source>
        <strain evidence="2">201800299</strain>
    </source>
</reference>
<dbReference type="Proteomes" id="UP000298277">
    <property type="component" value="Unassembled WGS sequence"/>
</dbReference>
<dbReference type="InterPro" id="IPR039422">
    <property type="entry name" value="MarR/SlyA-like"/>
</dbReference>
<dbReference type="GO" id="GO:0003700">
    <property type="term" value="F:DNA-binding transcription factor activity"/>
    <property type="evidence" value="ECO:0007669"/>
    <property type="project" value="InterPro"/>
</dbReference>
<gene>
    <name evidence="2" type="ORF">EHQ17_02145</name>
</gene>